<dbReference type="PANTHER" id="PTHR30383">
    <property type="entry name" value="THIOESTERASE 1/PROTEASE 1/LYSOPHOSPHOLIPASE L1"/>
    <property type="match status" value="1"/>
</dbReference>
<evidence type="ECO:0000313" key="3">
    <source>
        <dbReference type="Proteomes" id="UP001501496"/>
    </source>
</evidence>
<dbReference type="EMBL" id="BAABCA010000006">
    <property type="protein sequence ID" value="GAA4238525.1"/>
    <property type="molecule type" value="Genomic_DNA"/>
</dbReference>
<dbReference type="Proteomes" id="UP001501496">
    <property type="component" value="Unassembled WGS sequence"/>
</dbReference>
<reference evidence="3" key="1">
    <citation type="journal article" date="2019" name="Int. J. Syst. Evol. Microbiol.">
        <title>The Global Catalogue of Microorganisms (GCM) 10K type strain sequencing project: providing services to taxonomists for standard genome sequencing and annotation.</title>
        <authorList>
            <consortium name="The Broad Institute Genomics Platform"/>
            <consortium name="The Broad Institute Genome Sequencing Center for Infectious Disease"/>
            <person name="Wu L."/>
            <person name="Ma J."/>
        </authorList>
    </citation>
    <scope>NUCLEOTIDE SEQUENCE [LARGE SCALE GENOMIC DNA]</scope>
    <source>
        <strain evidence="3">JCM 17630</strain>
    </source>
</reference>
<evidence type="ECO:0000259" key="1">
    <source>
        <dbReference type="Pfam" id="PF13472"/>
    </source>
</evidence>
<dbReference type="PANTHER" id="PTHR30383:SF5">
    <property type="entry name" value="SGNH HYDROLASE-TYPE ESTERASE DOMAIN-CONTAINING PROTEIN"/>
    <property type="match status" value="1"/>
</dbReference>
<accession>A0ABP8CF45</accession>
<keyword evidence="3" id="KW-1185">Reference proteome</keyword>
<name>A0ABP8CF45_9FLAO</name>
<dbReference type="InterPro" id="IPR036514">
    <property type="entry name" value="SGNH_hydro_sf"/>
</dbReference>
<dbReference type="InterPro" id="IPR051532">
    <property type="entry name" value="Ester_Hydrolysis_Enzymes"/>
</dbReference>
<dbReference type="Gene3D" id="3.40.50.1110">
    <property type="entry name" value="SGNH hydrolase"/>
    <property type="match status" value="1"/>
</dbReference>
<protein>
    <recommendedName>
        <fullName evidence="1">SGNH hydrolase-type esterase domain-containing protein</fullName>
    </recommendedName>
</protein>
<dbReference type="Pfam" id="PF13472">
    <property type="entry name" value="Lipase_GDSL_2"/>
    <property type="match status" value="1"/>
</dbReference>
<evidence type="ECO:0000313" key="2">
    <source>
        <dbReference type="EMBL" id="GAA4238525.1"/>
    </source>
</evidence>
<dbReference type="RefSeq" id="WP_344789069.1">
    <property type="nucleotide sequence ID" value="NZ_BAABCA010000006.1"/>
</dbReference>
<comment type="caution">
    <text evidence="2">The sequence shown here is derived from an EMBL/GenBank/DDBJ whole genome shotgun (WGS) entry which is preliminary data.</text>
</comment>
<dbReference type="SUPFAM" id="SSF52266">
    <property type="entry name" value="SGNH hydrolase"/>
    <property type="match status" value="1"/>
</dbReference>
<proteinExistence type="predicted"/>
<dbReference type="InterPro" id="IPR013830">
    <property type="entry name" value="SGNH_hydro"/>
</dbReference>
<organism evidence="2 3">
    <name type="scientific">Postechiella marina</name>
    <dbReference type="NCBI Taxonomy" id="943941"/>
    <lineage>
        <taxon>Bacteria</taxon>
        <taxon>Pseudomonadati</taxon>
        <taxon>Bacteroidota</taxon>
        <taxon>Flavobacteriia</taxon>
        <taxon>Flavobacteriales</taxon>
        <taxon>Flavobacteriaceae</taxon>
        <taxon>Postechiella</taxon>
    </lineage>
</organism>
<sequence length="306" mass="35571">MKHLILITIVFINFTFKGYSQTKNDVFNKANTILFLGDSITYHGHYITFLEAYLSIKYPDQAFQFINLGLSSETVSGLSEANHAKGKFPRPDLHERLDRILNKTKPDLVFACYGMNDGIYLPFNNSRFSSFKNGINWLHYKIDQINVPIIHLTPPNYDKDKAYTTVLDIYSNWLLSKQYSANWKVIDLHWPMQDFLDQKRKTDPSFFLAKDGIHPNKTGHWLMAKQILLYFDNNDVTNIYNPENAFNKMKNGLQILNLVDKHQNIMKHAWLTYTKHSRPNIKAGLPLADAKQKSEALKKEIKLLLK</sequence>
<gene>
    <name evidence="2" type="ORF">GCM10022291_29320</name>
</gene>
<feature type="domain" description="SGNH hydrolase-type esterase" evidence="1">
    <location>
        <begin position="35"/>
        <end position="221"/>
    </location>
</feature>
<dbReference type="CDD" id="cd01834">
    <property type="entry name" value="SGNH_hydrolase_like_2"/>
    <property type="match status" value="1"/>
</dbReference>